<dbReference type="OMA" id="QISHRIR"/>
<name>A0A9J7KN92_BRAFL</name>
<dbReference type="PANTHER" id="PTHR23113:SF99">
    <property type="entry name" value="RASGEF DOMAIN-CONTAINING PROTEIN"/>
    <property type="match status" value="1"/>
</dbReference>
<feature type="compositionally biased region" description="Basic residues" evidence="3">
    <location>
        <begin position="46"/>
        <end position="57"/>
    </location>
</feature>
<dbReference type="GO" id="GO:0005085">
    <property type="term" value="F:guanyl-nucleotide exchange factor activity"/>
    <property type="evidence" value="ECO:0000318"/>
    <property type="project" value="GO_Central"/>
</dbReference>
<feature type="compositionally biased region" description="Low complexity" evidence="3">
    <location>
        <begin position="114"/>
        <end position="124"/>
    </location>
</feature>
<organism evidence="5 6">
    <name type="scientific">Branchiostoma floridae</name>
    <name type="common">Florida lancelet</name>
    <name type="synonym">Amphioxus</name>
    <dbReference type="NCBI Taxonomy" id="7739"/>
    <lineage>
        <taxon>Eukaryota</taxon>
        <taxon>Metazoa</taxon>
        <taxon>Chordata</taxon>
        <taxon>Cephalochordata</taxon>
        <taxon>Leptocardii</taxon>
        <taxon>Amphioxiformes</taxon>
        <taxon>Branchiostomatidae</taxon>
        <taxon>Branchiostoma</taxon>
    </lineage>
</organism>
<dbReference type="InterPro" id="IPR036964">
    <property type="entry name" value="RASGEF_cat_dom_sf"/>
</dbReference>
<evidence type="ECO:0000313" key="5">
    <source>
        <dbReference type="Proteomes" id="UP000001554"/>
    </source>
</evidence>
<dbReference type="Proteomes" id="UP000001554">
    <property type="component" value="Chromosome 2"/>
</dbReference>
<sequence>MGSPPTIPEHHASTKRVRSHSTTTLPTILSEDRGDNGRAFESNEHIRRHPLRRSFRRNKCEGDQQITEDNMKEEASQERLGTPIHHRSSSPALPVPCRRRSASSTGPVDESGRGRSPSPAHRPSSPVPPSSPRLVHAESAPGVVVTSSRPSRRRSTSSAVVAFAAATAGSANLRVSDGSFSTSGYGSCITSSPDLKQQRKNKEEIISTAATARVLNVLRHWTTKHKQDFEMDSVLKAKVVELLEEMMGDVGLLASEHKAASNILRTLAYEDGDKTKARLQEILSPGKRADSATFETLSALQLAEQLTLTDHTIFCSIPYEEFLNKAWMKPDKATRAPHIMLTSKRFNEVSKLVASEVVSQPTIPGRASAIEKWTAVADICRCMHNYNSVLEITSAFQNSAIYRLKKTWEKVSKQTKQLVEKLKNLVSSDGRFKNMRNELHRCDPPCVPYLGVYLTDLAFIEDGAPNFTEDGLVNFSKMRMIAHVIRELRQYQQTPYKIEYDPKVTSYLLDQALILDDDALYAASLQIEPRMSPSASASSGS</sequence>
<evidence type="ECO:0000259" key="4">
    <source>
        <dbReference type="PROSITE" id="PS50009"/>
    </source>
</evidence>
<dbReference type="PANTHER" id="PTHR23113">
    <property type="entry name" value="GUANINE NUCLEOTIDE EXCHANGE FACTOR"/>
    <property type="match status" value="1"/>
</dbReference>
<dbReference type="InterPro" id="IPR019804">
    <property type="entry name" value="Ras_G-nucl-exch_fac_CS"/>
</dbReference>
<keyword evidence="1 2" id="KW-0344">Guanine-nucleotide releasing factor</keyword>
<dbReference type="OrthoDB" id="10254377at2759"/>
<dbReference type="Pfam" id="PF00617">
    <property type="entry name" value="RasGEF"/>
    <property type="match status" value="1"/>
</dbReference>
<dbReference type="GO" id="GO:0005886">
    <property type="term" value="C:plasma membrane"/>
    <property type="evidence" value="ECO:0000318"/>
    <property type="project" value="GO_Central"/>
</dbReference>
<dbReference type="PROSITE" id="PS00720">
    <property type="entry name" value="RASGEF"/>
    <property type="match status" value="1"/>
</dbReference>
<dbReference type="InterPro" id="IPR023578">
    <property type="entry name" value="Ras_GEF_dom_sf"/>
</dbReference>
<evidence type="ECO:0000313" key="6">
    <source>
        <dbReference type="RefSeq" id="XP_035667134.1"/>
    </source>
</evidence>
<dbReference type="RefSeq" id="XP_035667134.1">
    <property type="nucleotide sequence ID" value="XM_035811241.1"/>
</dbReference>
<dbReference type="PROSITE" id="PS50009">
    <property type="entry name" value="RASGEF_CAT"/>
    <property type="match status" value="1"/>
</dbReference>
<dbReference type="CDD" id="cd00155">
    <property type="entry name" value="RasGEF"/>
    <property type="match status" value="1"/>
</dbReference>
<reference evidence="5" key="1">
    <citation type="journal article" date="2020" name="Nat. Ecol. Evol.">
        <title>Deeply conserved synteny resolves early events in vertebrate evolution.</title>
        <authorList>
            <person name="Simakov O."/>
            <person name="Marletaz F."/>
            <person name="Yue J.X."/>
            <person name="O'Connell B."/>
            <person name="Jenkins J."/>
            <person name="Brandt A."/>
            <person name="Calef R."/>
            <person name="Tung C.H."/>
            <person name="Huang T.K."/>
            <person name="Schmutz J."/>
            <person name="Satoh N."/>
            <person name="Yu J.K."/>
            <person name="Putnam N.H."/>
            <person name="Green R.E."/>
            <person name="Rokhsar D.S."/>
        </authorList>
    </citation>
    <scope>NUCLEOTIDE SEQUENCE [LARGE SCALE GENOMIC DNA]</scope>
    <source>
        <strain evidence="5">S238N-H82</strain>
    </source>
</reference>
<evidence type="ECO:0000256" key="1">
    <source>
        <dbReference type="ARBA" id="ARBA00022658"/>
    </source>
</evidence>
<dbReference type="InterPro" id="IPR008937">
    <property type="entry name" value="Ras-like_GEF"/>
</dbReference>
<proteinExistence type="predicted"/>
<gene>
    <name evidence="6" type="primary">LOC118409873</name>
</gene>
<feature type="domain" description="Ras-GEF" evidence="4">
    <location>
        <begin position="298"/>
        <end position="530"/>
    </location>
</feature>
<protein>
    <submittedName>
        <fullName evidence="6">Ras-specific guanine nucleotide-releasing factor 1-like isoform X1</fullName>
    </submittedName>
</protein>
<dbReference type="Gene3D" id="1.10.840.10">
    <property type="entry name" value="Ras guanine-nucleotide exchange factors catalytic domain"/>
    <property type="match status" value="1"/>
</dbReference>
<accession>A0A9J7KN92</accession>
<dbReference type="GO" id="GO:0007265">
    <property type="term" value="P:Ras protein signal transduction"/>
    <property type="evidence" value="ECO:0000318"/>
    <property type="project" value="GO_Central"/>
</dbReference>
<feature type="compositionally biased region" description="Basic and acidic residues" evidence="3">
    <location>
        <begin position="30"/>
        <end position="45"/>
    </location>
</feature>
<dbReference type="InterPro" id="IPR001895">
    <property type="entry name" value="RASGEF_cat_dom"/>
</dbReference>
<dbReference type="SMART" id="SM00147">
    <property type="entry name" value="RasGEF"/>
    <property type="match status" value="1"/>
</dbReference>
<dbReference type="AlphaFoldDB" id="A0A9J7KN92"/>
<reference evidence="6" key="2">
    <citation type="submission" date="2025-08" db="UniProtKB">
        <authorList>
            <consortium name="RefSeq"/>
        </authorList>
    </citation>
    <scope>IDENTIFICATION</scope>
    <source>
        <strain evidence="6">S238N-H82</strain>
        <tissue evidence="6">Testes</tissue>
    </source>
</reference>
<dbReference type="GeneID" id="118409873"/>
<evidence type="ECO:0000256" key="2">
    <source>
        <dbReference type="PROSITE-ProRule" id="PRU00168"/>
    </source>
</evidence>
<feature type="region of interest" description="Disordered" evidence="3">
    <location>
        <begin position="1"/>
        <end position="156"/>
    </location>
</feature>
<dbReference type="SUPFAM" id="SSF48366">
    <property type="entry name" value="Ras GEF"/>
    <property type="match status" value="1"/>
</dbReference>
<dbReference type="Gene3D" id="1.20.870.10">
    <property type="entry name" value="Son of sevenless (SoS) protein Chain: S domain 1"/>
    <property type="match status" value="1"/>
</dbReference>
<keyword evidence="5" id="KW-1185">Reference proteome</keyword>
<evidence type="ECO:0000256" key="3">
    <source>
        <dbReference type="SAM" id="MobiDB-lite"/>
    </source>
</evidence>
<dbReference type="KEGG" id="bfo:118409873"/>